<evidence type="ECO:0000259" key="2">
    <source>
        <dbReference type="Pfam" id="PF19489"/>
    </source>
</evidence>
<keyword evidence="4" id="KW-1185">Reference proteome</keyword>
<dbReference type="OrthoDB" id="9789144at2"/>
<feature type="signal peptide" evidence="1">
    <location>
        <begin position="1"/>
        <end position="18"/>
    </location>
</feature>
<evidence type="ECO:0000313" key="4">
    <source>
        <dbReference type="Proteomes" id="UP000320314"/>
    </source>
</evidence>
<feature type="chain" id="PRO_5021324186" description="Transglycosylase SLT domain-containing protein" evidence="1">
    <location>
        <begin position="19"/>
        <end position="191"/>
    </location>
</feature>
<reference evidence="3 4" key="1">
    <citation type="submission" date="2019-06" db="EMBL/GenBank/DDBJ databases">
        <authorList>
            <person name="Li M."/>
        </authorList>
    </citation>
    <scope>NUCLEOTIDE SEQUENCE [LARGE SCALE GENOMIC DNA]</scope>
    <source>
        <strain evidence="3 4">BGMRC6574</strain>
    </source>
</reference>
<comment type="caution">
    <text evidence="3">The sequence shown here is derived from an EMBL/GenBank/DDBJ whole genome shotgun (WGS) entry which is preliminary data.</text>
</comment>
<dbReference type="AlphaFoldDB" id="A0A506UAR1"/>
<dbReference type="SUPFAM" id="SSF53955">
    <property type="entry name" value="Lysozyme-like"/>
    <property type="match status" value="1"/>
</dbReference>
<dbReference type="Pfam" id="PF19489">
    <property type="entry name" value="SLT_4"/>
    <property type="match status" value="1"/>
</dbReference>
<accession>A0A506UAR1</accession>
<dbReference type="EMBL" id="VHLH01000006">
    <property type="protein sequence ID" value="TPW30456.1"/>
    <property type="molecule type" value="Genomic_DNA"/>
</dbReference>
<dbReference type="RefSeq" id="WP_141166017.1">
    <property type="nucleotide sequence ID" value="NZ_VHLH01000006.1"/>
</dbReference>
<proteinExistence type="predicted"/>
<dbReference type="InterPro" id="IPR023346">
    <property type="entry name" value="Lysozyme-like_dom_sf"/>
</dbReference>
<feature type="domain" description="Transglycosylase SLT" evidence="2">
    <location>
        <begin position="4"/>
        <end position="189"/>
    </location>
</feature>
<dbReference type="PROSITE" id="PS51257">
    <property type="entry name" value="PROKAR_LIPOPROTEIN"/>
    <property type="match status" value="1"/>
</dbReference>
<name>A0A506UAR1_9HYPH</name>
<organism evidence="3 4">
    <name type="scientific">Pararhizobium mangrovi</name>
    <dbReference type="NCBI Taxonomy" id="2590452"/>
    <lineage>
        <taxon>Bacteria</taxon>
        <taxon>Pseudomonadati</taxon>
        <taxon>Pseudomonadota</taxon>
        <taxon>Alphaproteobacteria</taxon>
        <taxon>Hyphomicrobiales</taxon>
        <taxon>Rhizobiaceae</taxon>
        <taxon>Rhizobium/Agrobacterium group</taxon>
        <taxon>Pararhizobium</taxon>
    </lineage>
</organism>
<dbReference type="InterPro" id="IPR045795">
    <property type="entry name" value="SLT_4"/>
</dbReference>
<evidence type="ECO:0000313" key="3">
    <source>
        <dbReference type="EMBL" id="TPW30456.1"/>
    </source>
</evidence>
<dbReference type="Gene3D" id="1.10.530.10">
    <property type="match status" value="1"/>
</dbReference>
<dbReference type="CDD" id="cd00442">
    <property type="entry name" value="Lyz-like"/>
    <property type="match status" value="1"/>
</dbReference>
<dbReference type="Proteomes" id="UP000320314">
    <property type="component" value="Unassembled WGS sequence"/>
</dbReference>
<gene>
    <name evidence="3" type="ORF">FJU11_05460</name>
</gene>
<evidence type="ECO:0000256" key="1">
    <source>
        <dbReference type="SAM" id="SignalP"/>
    </source>
</evidence>
<keyword evidence="1" id="KW-0732">Signal</keyword>
<protein>
    <recommendedName>
        <fullName evidence="2">Transglycosylase SLT domain-containing protein</fullName>
    </recommendedName>
</protein>
<sequence length="191" mass="21637">MRITVLVLLLALGGCATAPHSINNVCSVFDQRDGWITDWYSDAKQAQQAYGVPVPVLMATVRKESGFKARARPARKWILGIIPWKRPSSAYGFSQALDGTWDRYKRETGHWAAKRNNFGDAIDFVGWYHRKSYERNGIPLNDAYDLYLAYYFGHAGYARGDWRSNAAIRNYAAATQKMANQYAAQLRSCGR</sequence>